<evidence type="ECO:0008006" key="3">
    <source>
        <dbReference type="Google" id="ProtNLM"/>
    </source>
</evidence>
<comment type="caution">
    <text evidence="2">The sequence shown here is derived from an EMBL/GenBank/DDBJ whole genome shotgun (WGS) entry which is preliminary data.</text>
</comment>
<name>A0A0F9UFL3_9ZZZZ</name>
<organism evidence="2">
    <name type="scientific">marine sediment metagenome</name>
    <dbReference type="NCBI Taxonomy" id="412755"/>
    <lineage>
        <taxon>unclassified sequences</taxon>
        <taxon>metagenomes</taxon>
        <taxon>ecological metagenomes</taxon>
    </lineage>
</organism>
<reference evidence="2" key="1">
    <citation type="journal article" date="2015" name="Nature">
        <title>Complex archaea that bridge the gap between prokaryotes and eukaryotes.</title>
        <authorList>
            <person name="Spang A."/>
            <person name="Saw J.H."/>
            <person name="Jorgensen S.L."/>
            <person name="Zaremba-Niedzwiedzka K."/>
            <person name="Martijn J."/>
            <person name="Lind A.E."/>
            <person name="van Eijk R."/>
            <person name="Schleper C."/>
            <person name="Guy L."/>
            <person name="Ettema T.J."/>
        </authorList>
    </citation>
    <scope>NUCLEOTIDE SEQUENCE</scope>
</reference>
<dbReference type="EMBL" id="LAZR01000707">
    <property type="protein sequence ID" value="KKN60021.1"/>
    <property type="molecule type" value="Genomic_DNA"/>
</dbReference>
<feature type="region of interest" description="Disordered" evidence="1">
    <location>
        <begin position="57"/>
        <end position="104"/>
    </location>
</feature>
<feature type="compositionally biased region" description="Basic and acidic residues" evidence="1">
    <location>
        <begin position="79"/>
        <end position="89"/>
    </location>
</feature>
<dbReference type="AlphaFoldDB" id="A0A0F9UFL3"/>
<gene>
    <name evidence="2" type="ORF">LCGC14_0536080</name>
</gene>
<proteinExistence type="predicted"/>
<sequence>METETTKYCGGCQRDLPLSGFGEDLSAKDGLARQCRGCKRQQRKEYRATEHGREVIHQANRKSLATEKGREGHRRRDKKYYEKNREKCLQRSRKRQPTPESRKVRRLSVKNYRATLRGHLGHIFGGMNQRCNNPNCRSFKNYGARGIENKFGSSEDFINHVTNELGITDIDQIKGLYIHRIDNNKHYEIGNIKFLIPTEHTAVHTGPQKPKKAGQYNE</sequence>
<accession>A0A0F9UFL3</accession>
<protein>
    <recommendedName>
        <fullName evidence="3">Nuclease associated modular domain-containing protein</fullName>
    </recommendedName>
</protein>
<evidence type="ECO:0000313" key="2">
    <source>
        <dbReference type="EMBL" id="KKN60021.1"/>
    </source>
</evidence>
<evidence type="ECO:0000256" key="1">
    <source>
        <dbReference type="SAM" id="MobiDB-lite"/>
    </source>
</evidence>